<dbReference type="SUPFAM" id="SSF55469">
    <property type="entry name" value="FMN-dependent nitroreductase-like"/>
    <property type="match status" value="1"/>
</dbReference>
<gene>
    <name evidence="3" type="ORF">CCAX7_009150</name>
</gene>
<dbReference type="InterPro" id="IPR029479">
    <property type="entry name" value="Nitroreductase"/>
</dbReference>
<dbReference type="PANTHER" id="PTHR43673:SF10">
    <property type="entry name" value="NADH DEHYDROGENASE_NAD(P)H NITROREDUCTASE XCC3605-RELATED"/>
    <property type="match status" value="1"/>
</dbReference>
<evidence type="ECO:0000256" key="2">
    <source>
        <dbReference type="ARBA" id="ARBA00023002"/>
    </source>
</evidence>
<reference evidence="3 4" key="1">
    <citation type="journal article" date="2019" name="Int. J. Syst. Evol. Microbiol.">
        <title>Capsulimonas corticalis gen. nov., sp. nov., an aerobic capsulated bacterium, of a novel bacterial order, Capsulimonadales ord. nov., of the class Armatimonadia of the phylum Armatimonadetes.</title>
        <authorList>
            <person name="Li J."/>
            <person name="Kudo C."/>
            <person name="Tonouchi A."/>
        </authorList>
    </citation>
    <scope>NUCLEOTIDE SEQUENCE [LARGE SCALE GENOMIC DNA]</scope>
    <source>
        <strain evidence="3 4">AX-7</strain>
    </source>
</reference>
<dbReference type="FunCoup" id="A0A402CU74">
    <property type="interactions" value="85"/>
</dbReference>
<dbReference type="OrthoDB" id="9812811at2"/>
<dbReference type="PANTHER" id="PTHR43673">
    <property type="entry name" value="NAD(P)H NITROREDUCTASE YDGI-RELATED"/>
    <property type="match status" value="1"/>
</dbReference>
<comment type="similarity">
    <text evidence="1">Belongs to the nitroreductase family.</text>
</comment>
<keyword evidence="2" id="KW-0560">Oxidoreductase</keyword>
<dbReference type="EMBL" id="AP025739">
    <property type="protein sequence ID" value="BDI28864.1"/>
    <property type="molecule type" value="Genomic_DNA"/>
</dbReference>
<dbReference type="Proteomes" id="UP000287394">
    <property type="component" value="Chromosome"/>
</dbReference>
<dbReference type="Pfam" id="PF00881">
    <property type="entry name" value="Nitroreductase"/>
    <property type="match status" value="1"/>
</dbReference>
<sequence>MTTVLDPIAASPDIEIHDQFRRRRSTRAYSDRPIDEATRRRLFEAARWAASSSNEQPWRFIYASKENPEEFARLLETLAEGNKAWAKDAPLLVLAIAKRHKGEDGGPENRHAAYDLGQSVATLTLQALHEGIYARQLGGFSADKAREALEVPEGYDPVAVIVLGYPGDPANLPELVREKESAPRVRKPLSDIVFRGRFGQPLEG</sequence>
<evidence type="ECO:0000313" key="4">
    <source>
        <dbReference type="Proteomes" id="UP000287394"/>
    </source>
</evidence>
<proteinExistence type="inferred from homology"/>
<evidence type="ECO:0000313" key="3">
    <source>
        <dbReference type="EMBL" id="BDI28864.1"/>
    </source>
</evidence>
<dbReference type="Gene3D" id="3.40.109.10">
    <property type="entry name" value="NADH Oxidase"/>
    <property type="match status" value="1"/>
</dbReference>
<dbReference type="InterPro" id="IPR000415">
    <property type="entry name" value="Nitroreductase-like"/>
</dbReference>
<dbReference type="AlphaFoldDB" id="A0A402CU74"/>
<organism evidence="3 4">
    <name type="scientific">Capsulimonas corticalis</name>
    <dbReference type="NCBI Taxonomy" id="2219043"/>
    <lineage>
        <taxon>Bacteria</taxon>
        <taxon>Bacillati</taxon>
        <taxon>Armatimonadota</taxon>
        <taxon>Armatimonadia</taxon>
        <taxon>Capsulimonadales</taxon>
        <taxon>Capsulimonadaceae</taxon>
        <taxon>Capsulimonas</taxon>
    </lineage>
</organism>
<dbReference type="GO" id="GO:0016491">
    <property type="term" value="F:oxidoreductase activity"/>
    <property type="evidence" value="ECO:0007669"/>
    <property type="project" value="UniProtKB-KW"/>
</dbReference>
<keyword evidence="4" id="KW-1185">Reference proteome</keyword>
<protein>
    <submittedName>
        <fullName evidence="3">Uncharacterized protein</fullName>
    </submittedName>
</protein>
<evidence type="ECO:0000256" key="1">
    <source>
        <dbReference type="ARBA" id="ARBA00007118"/>
    </source>
</evidence>
<accession>A0A402CU74</accession>
<dbReference type="RefSeq" id="WP_119320920.1">
    <property type="nucleotide sequence ID" value="NZ_AP025739.1"/>
</dbReference>
<dbReference type="CDD" id="cd02138">
    <property type="entry name" value="TdsD-like"/>
    <property type="match status" value="1"/>
</dbReference>
<name>A0A402CU74_9BACT</name>
<dbReference type="KEGG" id="ccot:CCAX7_009150"/>